<feature type="transmembrane region" description="Helical" evidence="10">
    <location>
        <begin position="42"/>
        <end position="63"/>
    </location>
</feature>
<keyword evidence="6 10" id="KW-1133">Transmembrane helix</keyword>
<gene>
    <name evidence="11" type="primary">patA_3</name>
    <name evidence="11" type="ORF">Pan265_17420</name>
</gene>
<dbReference type="PIRSF" id="PIRSF500217">
    <property type="entry name" value="AlgI"/>
    <property type="match status" value="1"/>
</dbReference>
<feature type="transmembrane region" description="Helical" evidence="10">
    <location>
        <begin position="109"/>
        <end position="126"/>
    </location>
</feature>
<accession>A0A518BY53</accession>
<sequence>MLFNSVDYLIYLPLVCWVYYALPRSGRSLFLIGMSYLFYWWWSIPLSLLLVFSTVVDYSAALIIDNARHTLTRRLALLASLTANLGMLALFKYADFFVTSVNTALDQSLLPTLNLVLPLGISFYTFQTMSYTIDVFRGQLRASRNPLDVALYVCFFPQLVAGPIVRADTLIPQFRKHPEADWQQVRSGIAQILWGLAKKVYIADSMAHVANEAYSNPGQMSGLALVFATYAFAVQIYCDFSGYSDIAIGSARILGFELPVNFRSPYLACSIREFWRRWHISLSTWLRDYLYIPLGGNRGTLLRTQVNIMITMLLGGLWHGAGWNWVVWGGLQGLFMIAERLSGMSEQHPPQLFWKLTRWLVTFHLVCVSWVLFRAANLDDALVVFERIATLADGLSFDLTRPAAALAILLLAELIDVRRHVTGWIQRSPTTCLWVTLAAILILILTYKDATNPEFIYFQF</sequence>
<reference evidence="11 12" key="1">
    <citation type="submission" date="2019-02" db="EMBL/GenBank/DDBJ databases">
        <title>Deep-cultivation of Planctomycetes and their phenomic and genomic characterization uncovers novel biology.</title>
        <authorList>
            <person name="Wiegand S."/>
            <person name="Jogler M."/>
            <person name="Boedeker C."/>
            <person name="Pinto D."/>
            <person name="Vollmers J."/>
            <person name="Rivas-Marin E."/>
            <person name="Kohn T."/>
            <person name="Peeters S.H."/>
            <person name="Heuer A."/>
            <person name="Rast P."/>
            <person name="Oberbeckmann S."/>
            <person name="Bunk B."/>
            <person name="Jeske O."/>
            <person name="Meyerdierks A."/>
            <person name="Storesund J.E."/>
            <person name="Kallscheuer N."/>
            <person name="Luecker S."/>
            <person name="Lage O.M."/>
            <person name="Pohl T."/>
            <person name="Merkel B.J."/>
            <person name="Hornburger P."/>
            <person name="Mueller R.-W."/>
            <person name="Bruemmer F."/>
            <person name="Labrenz M."/>
            <person name="Spormann A.M."/>
            <person name="Op den Camp H."/>
            <person name="Overmann J."/>
            <person name="Amann R."/>
            <person name="Jetten M.S.M."/>
            <person name="Mascher T."/>
            <person name="Medema M.H."/>
            <person name="Devos D.P."/>
            <person name="Kaster A.-K."/>
            <person name="Ovreas L."/>
            <person name="Rohde M."/>
            <person name="Galperin M.Y."/>
            <person name="Jogler C."/>
        </authorList>
    </citation>
    <scope>NUCLEOTIDE SEQUENCE [LARGE SCALE GENOMIC DNA]</scope>
    <source>
        <strain evidence="11 12">Pan265</strain>
    </source>
</reference>
<evidence type="ECO:0000256" key="2">
    <source>
        <dbReference type="ARBA" id="ARBA00010323"/>
    </source>
</evidence>
<evidence type="ECO:0000313" key="11">
    <source>
        <dbReference type="EMBL" id="QDU71884.1"/>
    </source>
</evidence>
<dbReference type="AlphaFoldDB" id="A0A518BY53"/>
<evidence type="ECO:0000256" key="8">
    <source>
        <dbReference type="ARBA" id="ARBA00023315"/>
    </source>
</evidence>
<keyword evidence="3 9" id="KW-1003">Cell membrane</keyword>
<feature type="transmembrane region" description="Helical" evidence="10">
    <location>
        <begin position="75"/>
        <end position="94"/>
    </location>
</feature>
<feature type="transmembrane region" description="Helical" evidence="10">
    <location>
        <begin position="308"/>
        <end position="331"/>
    </location>
</feature>
<organism evidence="11 12">
    <name type="scientific">Mucisphaera calidilacus</name>
    <dbReference type="NCBI Taxonomy" id="2527982"/>
    <lineage>
        <taxon>Bacteria</taxon>
        <taxon>Pseudomonadati</taxon>
        <taxon>Planctomycetota</taxon>
        <taxon>Phycisphaerae</taxon>
        <taxon>Phycisphaerales</taxon>
        <taxon>Phycisphaeraceae</taxon>
        <taxon>Mucisphaera</taxon>
    </lineage>
</organism>
<feature type="transmembrane region" description="Helical" evidence="10">
    <location>
        <begin position="352"/>
        <end position="373"/>
    </location>
</feature>
<dbReference type="EC" id="2.3.1.-" evidence="11"/>
<keyword evidence="8 9" id="KW-0012">Acyltransferase</keyword>
<keyword evidence="12" id="KW-1185">Reference proteome</keyword>
<dbReference type="Pfam" id="PF03062">
    <property type="entry name" value="MBOAT"/>
    <property type="match status" value="1"/>
</dbReference>
<keyword evidence="7 9" id="KW-0472">Membrane</keyword>
<protein>
    <submittedName>
        <fullName evidence="11">Peptidoglycan O-acetyltransferase</fullName>
        <ecNumber evidence="11">2.3.1.-</ecNumber>
    </submittedName>
</protein>
<evidence type="ECO:0000313" key="12">
    <source>
        <dbReference type="Proteomes" id="UP000320386"/>
    </source>
</evidence>
<dbReference type="InterPro" id="IPR028362">
    <property type="entry name" value="AlgI"/>
</dbReference>
<evidence type="ECO:0000256" key="1">
    <source>
        <dbReference type="ARBA" id="ARBA00004651"/>
    </source>
</evidence>
<evidence type="ECO:0000256" key="6">
    <source>
        <dbReference type="ARBA" id="ARBA00022989"/>
    </source>
</evidence>
<dbReference type="GO" id="GO:0016746">
    <property type="term" value="F:acyltransferase activity"/>
    <property type="evidence" value="ECO:0007669"/>
    <property type="project" value="UniProtKB-KW"/>
</dbReference>
<dbReference type="RefSeq" id="WP_145446079.1">
    <property type="nucleotide sequence ID" value="NZ_CP036280.1"/>
</dbReference>
<feature type="transmembrane region" description="Helical" evidence="10">
    <location>
        <begin position="5"/>
        <end position="22"/>
    </location>
</feature>
<evidence type="ECO:0000256" key="10">
    <source>
        <dbReference type="SAM" id="Phobius"/>
    </source>
</evidence>
<evidence type="ECO:0000256" key="5">
    <source>
        <dbReference type="ARBA" id="ARBA00022692"/>
    </source>
</evidence>
<dbReference type="GO" id="GO:0042121">
    <property type="term" value="P:alginic acid biosynthetic process"/>
    <property type="evidence" value="ECO:0007669"/>
    <property type="project" value="InterPro"/>
</dbReference>
<keyword evidence="5 10" id="KW-0812">Transmembrane</keyword>
<comment type="similarity">
    <text evidence="2 9">Belongs to the membrane-bound acyltransferase family.</text>
</comment>
<dbReference type="InterPro" id="IPR024194">
    <property type="entry name" value="Ac/AlaTfrase_AlgI/DltB"/>
</dbReference>
<dbReference type="GO" id="GO:0005886">
    <property type="term" value="C:plasma membrane"/>
    <property type="evidence" value="ECO:0007669"/>
    <property type="project" value="UniProtKB-SubCell"/>
</dbReference>
<dbReference type="PIRSF" id="PIRSF016636">
    <property type="entry name" value="AlgI_DltB"/>
    <property type="match status" value="1"/>
</dbReference>
<dbReference type="PANTHER" id="PTHR13285">
    <property type="entry name" value="ACYLTRANSFERASE"/>
    <property type="match status" value="1"/>
</dbReference>
<dbReference type="PANTHER" id="PTHR13285:SF23">
    <property type="entry name" value="TEICHOIC ACID D-ALANYLTRANSFERASE"/>
    <property type="match status" value="1"/>
</dbReference>
<dbReference type="EMBL" id="CP036280">
    <property type="protein sequence ID" value="QDU71884.1"/>
    <property type="molecule type" value="Genomic_DNA"/>
</dbReference>
<proteinExistence type="inferred from homology"/>
<evidence type="ECO:0000256" key="9">
    <source>
        <dbReference type="PIRNR" id="PIRNR016636"/>
    </source>
</evidence>
<keyword evidence="4 9" id="KW-0808">Transferase</keyword>
<dbReference type="InterPro" id="IPR051085">
    <property type="entry name" value="MB_O-acyltransferase"/>
</dbReference>
<feature type="transmembrane region" description="Helical" evidence="10">
    <location>
        <begin position="429"/>
        <end position="447"/>
    </location>
</feature>
<evidence type="ECO:0000256" key="4">
    <source>
        <dbReference type="ARBA" id="ARBA00022679"/>
    </source>
</evidence>
<dbReference type="InterPro" id="IPR004299">
    <property type="entry name" value="MBOAT_fam"/>
</dbReference>
<dbReference type="KEGG" id="mcad:Pan265_17420"/>
<name>A0A518BY53_9BACT</name>
<evidence type="ECO:0000256" key="7">
    <source>
        <dbReference type="ARBA" id="ARBA00023136"/>
    </source>
</evidence>
<evidence type="ECO:0000256" key="3">
    <source>
        <dbReference type="ARBA" id="ARBA00022475"/>
    </source>
</evidence>
<dbReference type="OrthoDB" id="9805788at2"/>
<comment type="subcellular location">
    <subcellularLocation>
        <location evidence="1">Cell membrane</location>
        <topology evidence="1">Multi-pass membrane protein</topology>
    </subcellularLocation>
</comment>
<dbReference type="Proteomes" id="UP000320386">
    <property type="component" value="Chromosome"/>
</dbReference>